<dbReference type="InterPro" id="IPR036837">
    <property type="entry name" value="Cation_efflux_CTD_sf"/>
</dbReference>
<dbReference type="AlphaFoldDB" id="A0A849SXR2"/>
<dbReference type="GO" id="GO:0015086">
    <property type="term" value="F:cadmium ion transmembrane transporter activity"/>
    <property type="evidence" value="ECO:0007669"/>
    <property type="project" value="TreeGrafter"/>
</dbReference>
<dbReference type="InterPro" id="IPR050291">
    <property type="entry name" value="CDF_Transporter"/>
</dbReference>
<keyword evidence="6 7" id="KW-0472">Membrane</keyword>
<dbReference type="InterPro" id="IPR027469">
    <property type="entry name" value="Cation_efflux_TMD_sf"/>
</dbReference>
<evidence type="ECO:0000313" key="10">
    <source>
        <dbReference type="EMBL" id="NOT33919.1"/>
    </source>
</evidence>
<dbReference type="GO" id="GO:0015093">
    <property type="term" value="F:ferrous iron transmembrane transporter activity"/>
    <property type="evidence" value="ECO:0007669"/>
    <property type="project" value="TreeGrafter"/>
</dbReference>
<dbReference type="SUPFAM" id="SSF161111">
    <property type="entry name" value="Cation efflux protein transmembrane domain-like"/>
    <property type="match status" value="1"/>
</dbReference>
<evidence type="ECO:0000256" key="4">
    <source>
        <dbReference type="ARBA" id="ARBA00022692"/>
    </source>
</evidence>
<evidence type="ECO:0000313" key="11">
    <source>
        <dbReference type="Proteomes" id="UP000580839"/>
    </source>
</evidence>
<keyword evidence="5 7" id="KW-1133">Transmembrane helix</keyword>
<comment type="caution">
    <text evidence="10">The sequence shown here is derived from an EMBL/GenBank/DDBJ whole genome shotgun (WGS) entry which is preliminary data.</text>
</comment>
<dbReference type="NCBIfam" id="TIGR01297">
    <property type="entry name" value="CDF"/>
    <property type="match status" value="1"/>
</dbReference>
<dbReference type="InterPro" id="IPR002524">
    <property type="entry name" value="Cation_efflux"/>
</dbReference>
<name>A0A849SXR2_UNCEI</name>
<dbReference type="InterPro" id="IPR058533">
    <property type="entry name" value="Cation_efflux_TM"/>
</dbReference>
<dbReference type="Pfam" id="PF01545">
    <property type="entry name" value="Cation_efflux"/>
    <property type="match status" value="1"/>
</dbReference>
<feature type="transmembrane region" description="Helical" evidence="7">
    <location>
        <begin position="20"/>
        <end position="38"/>
    </location>
</feature>
<gene>
    <name evidence="10" type="ORF">HOP12_07090</name>
</gene>
<dbReference type="Gene3D" id="1.20.1510.10">
    <property type="entry name" value="Cation efflux protein transmembrane domain"/>
    <property type="match status" value="1"/>
</dbReference>
<sequence>MSPAETPPRSESRAAGIARVLWWVLVLNLIVAAAKLGYGWRSGAISITADGLHSILDASSNVFGLIGLHIARKPPDADHPYGHRKYETFSALAIAVMMFVGSWEILSSAFTRLATPRVPQVSVWGFAIMGATLVINGIVVAWERRAARRLQSELLSSDAEHTQSDVLASVLVLLSFAAARFGIAWADVVAAVLIVGLIMRAGIVILRTTLSTLADERRLDPVEVEGLALEESGVREAHNVRSRGAADHIHVDLHVLVAPDTTIAHAHALGHRVEARIRGRWPTVSDVVVHVEPALDAERARERIGGALHAEG</sequence>
<evidence type="ECO:0000256" key="2">
    <source>
        <dbReference type="ARBA" id="ARBA00008114"/>
    </source>
</evidence>
<feature type="transmembrane region" description="Helical" evidence="7">
    <location>
        <begin position="189"/>
        <end position="210"/>
    </location>
</feature>
<feature type="domain" description="Cation efflux protein cytoplasmic" evidence="9">
    <location>
        <begin position="223"/>
        <end position="293"/>
    </location>
</feature>
<keyword evidence="3" id="KW-0813">Transport</keyword>
<evidence type="ECO:0000256" key="1">
    <source>
        <dbReference type="ARBA" id="ARBA00004141"/>
    </source>
</evidence>
<dbReference type="GO" id="GO:0005886">
    <property type="term" value="C:plasma membrane"/>
    <property type="evidence" value="ECO:0007669"/>
    <property type="project" value="TreeGrafter"/>
</dbReference>
<dbReference type="Gene3D" id="3.30.70.1350">
    <property type="entry name" value="Cation efflux protein, cytoplasmic domain"/>
    <property type="match status" value="1"/>
</dbReference>
<dbReference type="EMBL" id="JABFRW010000079">
    <property type="protein sequence ID" value="NOT33919.1"/>
    <property type="molecule type" value="Genomic_DNA"/>
</dbReference>
<dbReference type="Proteomes" id="UP000580839">
    <property type="component" value="Unassembled WGS sequence"/>
</dbReference>
<dbReference type="PANTHER" id="PTHR43840:SF15">
    <property type="entry name" value="MITOCHONDRIAL METAL TRANSPORTER 1-RELATED"/>
    <property type="match status" value="1"/>
</dbReference>
<dbReference type="GO" id="GO:0015341">
    <property type="term" value="F:zinc efflux antiporter activity"/>
    <property type="evidence" value="ECO:0007669"/>
    <property type="project" value="TreeGrafter"/>
</dbReference>
<keyword evidence="4 7" id="KW-0812">Transmembrane</keyword>
<organism evidence="10 11">
    <name type="scientific">Eiseniibacteriota bacterium</name>
    <dbReference type="NCBI Taxonomy" id="2212470"/>
    <lineage>
        <taxon>Bacteria</taxon>
        <taxon>Candidatus Eiseniibacteriota</taxon>
    </lineage>
</organism>
<dbReference type="GO" id="GO:0006882">
    <property type="term" value="P:intracellular zinc ion homeostasis"/>
    <property type="evidence" value="ECO:0007669"/>
    <property type="project" value="TreeGrafter"/>
</dbReference>
<comment type="similarity">
    <text evidence="2">Belongs to the cation diffusion facilitator (CDF) transporter (TC 2.A.4) family.</text>
</comment>
<dbReference type="Pfam" id="PF16916">
    <property type="entry name" value="ZT_dimer"/>
    <property type="match status" value="1"/>
</dbReference>
<dbReference type="FunFam" id="1.20.1510.10:FF:000006">
    <property type="entry name" value="Divalent cation efflux transporter"/>
    <property type="match status" value="1"/>
</dbReference>
<dbReference type="SUPFAM" id="SSF160240">
    <property type="entry name" value="Cation efflux protein cytoplasmic domain-like"/>
    <property type="match status" value="1"/>
</dbReference>
<feature type="transmembrane region" description="Helical" evidence="7">
    <location>
        <begin position="89"/>
        <end position="110"/>
    </location>
</feature>
<evidence type="ECO:0000256" key="3">
    <source>
        <dbReference type="ARBA" id="ARBA00022448"/>
    </source>
</evidence>
<protein>
    <submittedName>
        <fullName evidence="10">Cation transporter</fullName>
    </submittedName>
</protein>
<evidence type="ECO:0000256" key="5">
    <source>
        <dbReference type="ARBA" id="ARBA00022989"/>
    </source>
</evidence>
<accession>A0A849SXR2</accession>
<comment type="subcellular location">
    <subcellularLocation>
        <location evidence="1">Membrane</location>
        <topology evidence="1">Multi-pass membrane protein</topology>
    </subcellularLocation>
</comment>
<dbReference type="InterPro" id="IPR027470">
    <property type="entry name" value="Cation_efflux_CTD"/>
</dbReference>
<dbReference type="PANTHER" id="PTHR43840">
    <property type="entry name" value="MITOCHONDRIAL METAL TRANSPORTER 1-RELATED"/>
    <property type="match status" value="1"/>
</dbReference>
<evidence type="ECO:0000256" key="7">
    <source>
        <dbReference type="SAM" id="Phobius"/>
    </source>
</evidence>
<evidence type="ECO:0000256" key="6">
    <source>
        <dbReference type="ARBA" id="ARBA00023136"/>
    </source>
</evidence>
<feature type="transmembrane region" description="Helical" evidence="7">
    <location>
        <begin position="122"/>
        <end position="143"/>
    </location>
</feature>
<evidence type="ECO:0000259" key="8">
    <source>
        <dbReference type="Pfam" id="PF01545"/>
    </source>
</evidence>
<proteinExistence type="inferred from homology"/>
<reference evidence="10 11" key="1">
    <citation type="submission" date="2020-04" db="EMBL/GenBank/DDBJ databases">
        <title>Metagenomic profiling of ammonia- and methane-oxidizing microorganisms in a Dutch drinking water treatment plant.</title>
        <authorList>
            <person name="Poghosyan L."/>
            <person name="Leucker S."/>
        </authorList>
    </citation>
    <scope>NUCLEOTIDE SEQUENCE [LARGE SCALE GENOMIC DNA]</scope>
    <source>
        <strain evidence="10">S-RSF-IL-03</strain>
    </source>
</reference>
<evidence type="ECO:0000259" key="9">
    <source>
        <dbReference type="Pfam" id="PF16916"/>
    </source>
</evidence>
<feature type="domain" description="Cation efflux protein transmembrane" evidence="8">
    <location>
        <begin position="22"/>
        <end position="213"/>
    </location>
</feature>